<organism evidence="2 3">
    <name type="scientific">Eumeta variegata</name>
    <name type="common">Bagworm moth</name>
    <name type="synonym">Eumeta japonica</name>
    <dbReference type="NCBI Taxonomy" id="151549"/>
    <lineage>
        <taxon>Eukaryota</taxon>
        <taxon>Metazoa</taxon>
        <taxon>Ecdysozoa</taxon>
        <taxon>Arthropoda</taxon>
        <taxon>Hexapoda</taxon>
        <taxon>Insecta</taxon>
        <taxon>Pterygota</taxon>
        <taxon>Neoptera</taxon>
        <taxon>Endopterygota</taxon>
        <taxon>Lepidoptera</taxon>
        <taxon>Glossata</taxon>
        <taxon>Ditrysia</taxon>
        <taxon>Tineoidea</taxon>
        <taxon>Psychidae</taxon>
        <taxon>Oiketicinae</taxon>
        <taxon>Eumeta</taxon>
    </lineage>
</organism>
<proteinExistence type="predicted"/>
<dbReference type="Proteomes" id="UP000299102">
    <property type="component" value="Unassembled WGS sequence"/>
</dbReference>
<dbReference type="EMBL" id="BGZK01002537">
    <property type="protein sequence ID" value="GBP94703.1"/>
    <property type="molecule type" value="Genomic_DNA"/>
</dbReference>
<evidence type="ECO:0000313" key="2">
    <source>
        <dbReference type="EMBL" id="GBP94703.1"/>
    </source>
</evidence>
<gene>
    <name evidence="2" type="ORF">EVAR_66156_1</name>
</gene>
<comment type="caution">
    <text evidence="2">The sequence shown here is derived from an EMBL/GenBank/DDBJ whole genome shotgun (WGS) entry which is preliminary data.</text>
</comment>
<name>A0A4C2A604_EUMVA</name>
<evidence type="ECO:0000313" key="3">
    <source>
        <dbReference type="Proteomes" id="UP000299102"/>
    </source>
</evidence>
<sequence length="92" mass="10651">MVKSVDSSVLVNKPQFLRRRHGRPDNRRKKLQTNGESIRPHKSTRALAPSTQIDNPTVALRMRVLGALMRKFEGFNAMLKFPSEIFLKFWSN</sequence>
<protein>
    <submittedName>
        <fullName evidence="2">Uncharacterized protein</fullName>
    </submittedName>
</protein>
<dbReference type="AlphaFoldDB" id="A0A4C2A604"/>
<keyword evidence="3" id="KW-1185">Reference proteome</keyword>
<feature type="region of interest" description="Disordered" evidence="1">
    <location>
        <begin position="1"/>
        <end position="51"/>
    </location>
</feature>
<evidence type="ECO:0000256" key="1">
    <source>
        <dbReference type="SAM" id="MobiDB-lite"/>
    </source>
</evidence>
<feature type="compositionally biased region" description="Polar residues" evidence="1">
    <location>
        <begin position="1"/>
        <end position="10"/>
    </location>
</feature>
<feature type="compositionally biased region" description="Basic residues" evidence="1">
    <location>
        <begin position="16"/>
        <end position="31"/>
    </location>
</feature>
<reference evidence="2 3" key="1">
    <citation type="journal article" date="2019" name="Commun. Biol.">
        <title>The bagworm genome reveals a unique fibroin gene that provides high tensile strength.</title>
        <authorList>
            <person name="Kono N."/>
            <person name="Nakamura H."/>
            <person name="Ohtoshi R."/>
            <person name="Tomita M."/>
            <person name="Numata K."/>
            <person name="Arakawa K."/>
        </authorList>
    </citation>
    <scope>NUCLEOTIDE SEQUENCE [LARGE SCALE GENOMIC DNA]</scope>
</reference>
<accession>A0A4C2A604</accession>